<organism evidence="4 5">
    <name type="scientific">Lactuca saligna</name>
    <name type="common">Willowleaf lettuce</name>
    <dbReference type="NCBI Taxonomy" id="75948"/>
    <lineage>
        <taxon>Eukaryota</taxon>
        <taxon>Viridiplantae</taxon>
        <taxon>Streptophyta</taxon>
        <taxon>Embryophyta</taxon>
        <taxon>Tracheophyta</taxon>
        <taxon>Spermatophyta</taxon>
        <taxon>Magnoliopsida</taxon>
        <taxon>eudicotyledons</taxon>
        <taxon>Gunneridae</taxon>
        <taxon>Pentapetalae</taxon>
        <taxon>asterids</taxon>
        <taxon>campanulids</taxon>
        <taxon>Asterales</taxon>
        <taxon>Asteraceae</taxon>
        <taxon>Cichorioideae</taxon>
        <taxon>Cichorieae</taxon>
        <taxon>Lactucinae</taxon>
        <taxon>Lactuca</taxon>
    </lineage>
</organism>
<dbReference type="SUPFAM" id="SSF117281">
    <property type="entry name" value="Kelch motif"/>
    <property type="match status" value="1"/>
</dbReference>
<dbReference type="InterPro" id="IPR015915">
    <property type="entry name" value="Kelch-typ_b-propeller"/>
</dbReference>
<dbReference type="AlphaFoldDB" id="A0AA35YL73"/>
<dbReference type="GO" id="GO:0005634">
    <property type="term" value="C:nucleus"/>
    <property type="evidence" value="ECO:0007669"/>
    <property type="project" value="TreeGrafter"/>
</dbReference>
<sequence length="242" mass="27345">MVESFVSKSDSQENDPKAAGRIEGLESHQEKPPSENNHGLQLTIAYGGFPSTPTPTKTVNQPNKNHGLDLGLGTLFVHVIPPPQPVNHHLEPGLDTTSLINVIGQDISITCLLHFPRTTYTSIASLNRRFRELIRSGEMYKLRHNNKVIEHWVYFSCHSEKWEAFDPSMKKWMQLPIMDDNYYFNIYNKESMAVGTQLLLLGKDVIGMGIGRKSLTCGEEYDLDAKRWTEIPNMSPVDAYGD</sequence>
<feature type="region of interest" description="Disordered" evidence="3">
    <location>
        <begin position="1"/>
        <end position="57"/>
    </location>
</feature>
<evidence type="ECO:0000256" key="1">
    <source>
        <dbReference type="ARBA" id="ARBA00022441"/>
    </source>
</evidence>
<keyword evidence="2" id="KW-0677">Repeat</keyword>
<dbReference type="InterPro" id="IPR052439">
    <property type="entry name" value="F-box/Kelch-repeat"/>
</dbReference>
<dbReference type="PANTHER" id="PTHR46122">
    <property type="entry name" value="GALACTOSE OXIDASE/KELCH REPEAT PROTEIN-RELATED"/>
    <property type="match status" value="1"/>
</dbReference>
<gene>
    <name evidence="4" type="ORF">LSALG_LOCUS15876</name>
</gene>
<evidence type="ECO:0008006" key="6">
    <source>
        <dbReference type="Google" id="ProtNLM"/>
    </source>
</evidence>
<dbReference type="PANTHER" id="PTHR46122:SF2">
    <property type="entry name" value="F-BOX_KELCH-REPEAT PROTEIN SKIP11"/>
    <property type="match status" value="1"/>
</dbReference>
<evidence type="ECO:0000256" key="3">
    <source>
        <dbReference type="SAM" id="MobiDB-lite"/>
    </source>
</evidence>
<evidence type="ECO:0000313" key="4">
    <source>
        <dbReference type="EMBL" id="CAI9275857.1"/>
    </source>
</evidence>
<name>A0AA35YL73_LACSI</name>
<dbReference type="Proteomes" id="UP001177003">
    <property type="component" value="Chromosome 3"/>
</dbReference>
<dbReference type="EMBL" id="OX465079">
    <property type="protein sequence ID" value="CAI9275857.1"/>
    <property type="molecule type" value="Genomic_DNA"/>
</dbReference>
<feature type="compositionally biased region" description="Basic and acidic residues" evidence="3">
    <location>
        <begin position="10"/>
        <end position="33"/>
    </location>
</feature>
<keyword evidence="5" id="KW-1185">Reference proteome</keyword>
<proteinExistence type="predicted"/>
<protein>
    <recommendedName>
        <fullName evidence="6">F-box domain-containing protein</fullName>
    </recommendedName>
</protein>
<accession>A0AA35YL73</accession>
<evidence type="ECO:0000256" key="2">
    <source>
        <dbReference type="ARBA" id="ARBA00022737"/>
    </source>
</evidence>
<reference evidence="4" key="1">
    <citation type="submission" date="2023-04" db="EMBL/GenBank/DDBJ databases">
        <authorList>
            <person name="Vijverberg K."/>
            <person name="Xiong W."/>
            <person name="Schranz E."/>
        </authorList>
    </citation>
    <scope>NUCLEOTIDE SEQUENCE</scope>
</reference>
<evidence type="ECO:0000313" key="5">
    <source>
        <dbReference type="Proteomes" id="UP001177003"/>
    </source>
</evidence>
<keyword evidence="1" id="KW-0880">Kelch repeat</keyword>